<organism evidence="2 3">
    <name type="scientific">Oryzias javanicus</name>
    <name type="common">Javanese ricefish</name>
    <name type="synonym">Aplocheilus javanicus</name>
    <dbReference type="NCBI Taxonomy" id="123683"/>
    <lineage>
        <taxon>Eukaryota</taxon>
        <taxon>Metazoa</taxon>
        <taxon>Chordata</taxon>
        <taxon>Craniata</taxon>
        <taxon>Vertebrata</taxon>
        <taxon>Euteleostomi</taxon>
        <taxon>Actinopterygii</taxon>
        <taxon>Neopterygii</taxon>
        <taxon>Teleostei</taxon>
        <taxon>Neoteleostei</taxon>
        <taxon>Acanthomorphata</taxon>
        <taxon>Ovalentaria</taxon>
        <taxon>Atherinomorphae</taxon>
        <taxon>Beloniformes</taxon>
        <taxon>Adrianichthyidae</taxon>
        <taxon>Oryziinae</taxon>
        <taxon>Oryzias</taxon>
    </lineage>
</organism>
<reference evidence="2 3" key="1">
    <citation type="submission" date="2018-11" db="EMBL/GenBank/DDBJ databases">
        <authorList>
            <person name="Lopez-Roques C."/>
            <person name="Donnadieu C."/>
            <person name="Bouchez O."/>
            <person name="Klopp C."/>
            <person name="Cabau C."/>
            <person name="Zahm M."/>
        </authorList>
    </citation>
    <scope>NUCLEOTIDE SEQUENCE [LARGE SCALE GENOMIC DNA]</scope>
    <source>
        <strain evidence="2">RS831</strain>
        <tissue evidence="2">Whole body</tissue>
    </source>
</reference>
<evidence type="ECO:0000313" key="2">
    <source>
        <dbReference type="EMBL" id="RVE70847.1"/>
    </source>
</evidence>
<evidence type="ECO:0000313" key="3">
    <source>
        <dbReference type="Proteomes" id="UP000283210"/>
    </source>
</evidence>
<evidence type="ECO:0000256" key="1">
    <source>
        <dbReference type="SAM" id="MobiDB-lite"/>
    </source>
</evidence>
<reference evidence="2 3" key="2">
    <citation type="submission" date="2019-01" db="EMBL/GenBank/DDBJ databases">
        <title>A chromosome length genome reference of the Java medaka (oryzias javanicus).</title>
        <authorList>
            <person name="Herpin A."/>
            <person name="Takehana Y."/>
            <person name="Naruse K."/>
            <person name="Ansai S."/>
            <person name="Kawaguchi M."/>
        </authorList>
    </citation>
    <scope>NUCLEOTIDE SEQUENCE [LARGE SCALE GENOMIC DNA]</scope>
    <source>
        <strain evidence="2">RS831</strain>
        <tissue evidence="2">Whole body</tissue>
    </source>
</reference>
<keyword evidence="3" id="KW-1185">Reference proteome</keyword>
<dbReference type="Proteomes" id="UP000283210">
    <property type="component" value="Chromosome 7"/>
</dbReference>
<protein>
    <submittedName>
        <fullName evidence="2">Uncharacterized protein</fullName>
    </submittedName>
</protein>
<dbReference type="EMBL" id="CM012443">
    <property type="protein sequence ID" value="RVE70847.1"/>
    <property type="molecule type" value="Genomic_DNA"/>
</dbReference>
<gene>
    <name evidence="2" type="ORF">OJAV_G00068700</name>
</gene>
<sequence>MENRYTPAAPGDFKKSTRCSSNGHTRDTGQGETPIARKGEETRAGGVPSLPEPWEQTKRRSTQFLDP</sequence>
<dbReference type="AlphaFoldDB" id="A0A3S2N0A4"/>
<proteinExistence type="predicted"/>
<feature type="region of interest" description="Disordered" evidence="1">
    <location>
        <begin position="1"/>
        <end position="67"/>
    </location>
</feature>
<accession>A0A3S2N0A4</accession>
<feature type="compositionally biased region" description="Basic and acidic residues" evidence="1">
    <location>
        <begin position="24"/>
        <end position="43"/>
    </location>
</feature>
<name>A0A3S2N0A4_ORYJA</name>